<protein>
    <submittedName>
        <fullName evidence="3">(Atlantic silverside) hypothetical protein</fullName>
    </submittedName>
</protein>
<evidence type="ECO:0000313" key="3">
    <source>
        <dbReference type="EMBL" id="CAG5945506.1"/>
    </source>
</evidence>
<reference evidence="3" key="1">
    <citation type="submission" date="2021-05" db="EMBL/GenBank/DDBJ databases">
        <authorList>
            <person name="Tigano A."/>
        </authorList>
    </citation>
    <scope>NUCLEOTIDE SEQUENCE</scope>
</reference>
<sequence>AFSQVLGVAAEALAGGLNVLLQHTSQFLHAAGLQLCLAVSGASALLSVVAIIIYSVDMEKNPELPCDSLSLTPAGPPTPTTLLPSGRN</sequence>
<accession>A0A8S4BGZ5</accession>
<dbReference type="Proteomes" id="UP000677803">
    <property type="component" value="Unassembled WGS sequence"/>
</dbReference>
<proteinExistence type="predicted"/>
<evidence type="ECO:0000256" key="2">
    <source>
        <dbReference type="SAM" id="Phobius"/>
    </source>
</evidence>
<feature type="region of interest" description="Disordered" evidence="1">
    <location>
        <begin position="66"/>
        <end position="88"/>
    </location>
</feature>
<keyword evidence="2" id="KW-1133">Transmembrane helix</keyword>
<dbReference type="EMBL" id="CAJRST010017779">
    <property type="protein sequence ID" value="CAG5945506.1"/>
    <property type="molecule type" value="Genomic_DNA"/>
</dbReference>
<keyword evidence="2" id="KW-0812">Transmembrane</keyword>
<dbReference type="AlphaFoldDB" id="A0A8S4BGZ5"/>
<feature type="transmembrane region" description="Helical" evidence="2">
    <location>
        <begin position="27"/>
        <end position="54"/>
    </location>
</feature>
<name>A0A8S4BGZ5_9TELE</name>
<comment type="caution">
    <text evidence="3">The sequence shown here is derived from an EMBL/GenBank/DDBJ whole genome shotgun (WGS) entry which is preliminary data.</text>
</comment>
<feature type="non-terminal residue" evidence="3">
    <location>
        <position position="88"/>
    </location>
</feature>
<organism evidence="3 4">
    <name type="scientific">Menidia menidia</name>
    <name type="common">Atlantic silverside</name>
    <dbReference type="NCBI Taxonomy" id="238744"/>
    <lineage>
        <taxon>Eukaryota</taxon>
        <taxon>Metazoa</taxon>
        <taxon>Chordata</taxon>
        <taxon>Craniata</taxon>
        <taxon>Vertebrata</taxon>
        <taxon>Euteleostomi</taxon>
        <taxon>Actinopterygii</taxon>
        <taxon>Neopterygii</taxon>
        <taxon>Teleostei</taxon>
        <taxon>Neoteleostei</taxon>
        <taxon>Acanthomorphata</taxon>
        <taxon>Ovalentaria</taxon>
        <taxon>Atherinomorphae</taxon>
        <taxon>Atheriniformes</taxon>
        <taxon>Atherinopsidae</taxon>
        <taxon>Menidiinae</taxon>
        <taxon>Menidia</taxon>
    </lineage>
</organism>
<evidence type="ECO:0000256" key="1">
    <source>
        <dbReference type="SAM" id="MobiDB-lite"/>
    </source>
</evidence>
<keyword evidence="2" id="KW-0472">Membrane</keyword>
<evidence type="ECO:0000313" key="4">
    <source>
        <dbReference type="Proteomes" id="UP000677803"/>
    </source>
</evidence>
<keyword evidence="4" id="KW-1185">Reference proteome</keyword>
<gene>
    <name evidence="3" type="ORF">MMEN_LOCUS14071</name>
</gene>